<gene>
    <name evidence="6" type="ORF">ACAOBT_LOCUS12358</name>
</gene>
<accession>A0A9P0KLF4</accession>
<keyword evidence="2" id="KW-0677">Repeat</keyword>
<dbReference type="PROSITE" id="PS00028">
    <property type="entry name" value="ZINC_FINGER_C2H2_1"/>
    <property type="match status" value="5"/>
</dbReference>
<evidence type="ECO:0000259" key="5">
    <source>
        <dbReference type="PROSITE" id="PS00028"/>
    </source>
</evidence>
<dbReference type="EMBL" id="CAKOFQ010006852">
    <property type="protein sequence ID" value="CAH1976874.1"/>
    <property type="molecule type" value="Genomic_DNA"/>
</dbReference>
<dbReference type="PANTHER" id="PTHR24403">
    <property type="entry name" value="ZINC FINGER PROTEIN"/>
    <property type="match status" value="1"/>
</dbReference>
<evidence type="ECO:0000313" key="6">
    <source>
        <dbReference type="EMBL" id="CAH1976874.1"/>
    </source>
</evidence>
<organism evidence="6 7">
    <name type="scientific">Acanthoscelides obtectus</name>
    <name type="common">Bean weevil</name>
    <name type="synonym">Bruchus obtectus</name>
    <dbReference type="NCBI Taxonomy" id="200917"/>
    <lineage>
        <taxon>Eukaryota</taxon>
        <taxon>Metazoa</taxon>
        <taxon>Ecdysozoa</taxon>
        <taxon>Arthropoda</taxon>
        <taxon>Hexapoda</taxon>
        <taxon>Insecta</taxon>
        <taxon>Pterygota</taxon>
        <taxon>Neoptera</taxon>
        <taxon>Endopterygota</taxon>
        <taxon>Coleoptera</taxon>
        <taxon>Polyphaga</taxon>
        <taxon>Cucujiformia</taxon>
        <taxon>Chrysomeloidea</taxon>
        <taxon>Chrysomelidae</taxon>
        <taxon>Bruchinae</taxon>
        <taxon>Bruchini</taxon>
        <taxon>Acanthoscelides</taxon>
    </lineage>
</organism>
<evidence type="ECO:0000256" key="3">
    <source>
        <dbReference type="ARBA" id="ARBA00022771"/>
    </source>
</evidence>
<comment type="caution">
    <text evidence="6">The sequence shown here is derived from an EMBL/GenBank/DDBJ whole genome shotgun (WGS) entry which is preliminary data.</text>
</comment>
<dbReference type="GO" id="GO:0008270">
    <property type="term" value="F:zinc ion binding"/>
    <property type="evidence" value="ECO:0007669"/>
    <property type="project" value="UniProtKB-KW"/>
</dbReference>
<feature type="domain" description="C2H2-type" evidence="5">
    <location>
        <begin position="348"/>
        <end position="369"/>
    </location>
</feature>
<feature type="domain" description="C2H2-type" evidence="5">
    <location>
        <begin position="550"/>
        <end position="571"/>
    </location>
</feature>
<proteinExistence type="predicted"/>
<dbReference type="GO" id="GO:0045944">
    <property type="term" value="P:positive regulation of transcription by RNA polymerase II"/>
    <property type="evidence" value="ECO:0007669"/>
    <property type="project" value="TreeGrafter"/>
</dbReference>
<feature type="domain" description="C2H2-type" evidence="5">
    <location>
        <begin position="281"/>
        <end position="302"/>
    </location>
</feature>
<sequence>MDAQVLATEDIMKIEMEGVGFQAVQTDTKPFELYNASWNLCFKCDMNKDSKNAVSDRGPVPEITDQINIIHEPDDYFVDDLASRTAICLWITKEHNYAKVWIKSEPEEELKVESSLDSSEKYSVLEITEEFIIKDECNDDDKFLDANPETASNRSSSECNVTNGQNLTATGERRKMKELIINVERMNLELIKKIKHSQNTDTHQLSEKAKVDLLQKSALKQKTMVKQQSIACKKLSRNLVYCNSCNYSARSKYILIRHMKEHRNLKKHKNEPRSSYKHITCIHCNAKFRSKRSLDDHVLKQHSDLVASVSSKTHKCSHCAYKTTYKSSYRIHMLKHSETASKYKFGICTHCNAKFKSKWTLYEHIIREHPDFITSLSCKLYHCTCCAYKTTFKSRLAKHMFFKHSESVGNYKFFMCVHCTAKFKYKHMLDNHIVKEHPDFIASVSAKIHECKHCEYKTTMKNCLASHVWKHRETVDNYKFIICIHCNEKFKFKHMLDNHIIKEHPGFIASITARIYECKHCEYKTTMKTGFSRHMLKHRERVDNYKFRICIHCKAKFKTISALNDHLVQKHPDFTASVSSKIHECTHCAYKSVFKSKLDRHMSKHSKLEENHKFSMCIHCNAKLKGTRTLNDHIVRKHPEFIASVSAKIYICTRCAYKTVKKNDAVTHMKTKHRMC</sequence>
<name>A0A9P0KLF4_ACAOB</name>
<keyword evidence="7" id="KW-1185">Reference proteome</keyword>
<dbReference type="OrthoDB" id="3561125at2759"/>
<evidence type="ECO:0000256" key="4">
    <source>
        <dbReference type="ARBA" id="ARBA00022833"/>
    </source>
</evidence>
<dbReference type="PANTHER" id="PTHR24403:SF67">
    <property type="entry name" value="FI01116P-RELATED"/>
    <property type="match status" value="1"/>
</dbReference>
<feature type="domain" description="C2H2-type" evidence="5">
    <location>
        <begin position="416"/>
        <end position="437"/>
    </location>
</feature>
<keyword evidence="1" id="KW-0479">Metal-binding</keyword>
<dbReference type="InterPro" id="IPR050688">
    <property type="entry name" value="Zinc_finger/UBP_domain"/>
</dbReference>
<evidence type="ECO:0000313" key="7">
    <source>
        <dbReference type="Proteomes" id="UP001152888"/>
    </source>
</evidence>
<dbReference type="InterPro" id="IPR013087">
    <property type="entry name" value="Znf_C2H2_type"/>
</dbReference>
<evidence type="ECO:0000256" key="2">
    <source>
        <dbReference type="ARBA" id="ARBA00022737"/>
    </source>
</evidence>
<keyword evidence="3" id="KW-0863">Zinc-finger</keyword>
<protein>
    <recommendedName>
        <fullName evidence="5">C2H2-type domain-containing protein</fullName>
    </recommendedName>
</protein>
<dbReference type="Gene3D" id="3.30.160.60">
    <property type="entry name" value="Classic Zinc Finger"/>
    <property type="match status" value="6"/>
</dbReference>
<dbReference type="Proteomes" id="UP001152888">
    <property type="component" value="Unassembled WGS sequence"/>
</dbReference>
<dbReference type="GO" id="GO:0005634">
    <property type="term" value="C:nucleus"/>
    <property type="evidence" value="ECO:0007669"/>
    <property type="project" value="TreeGrafter"/>
</dbReference>
<feature type="domain" description="C2H2-type" evidence="5">
    <location>
        <begin position="483"/>
        <end position="504"/>
    </location>
</feature>
<keyword evidence="4" id="KW-0862">Zinc</keyword>
<reference evidence="6" key="1">
    <citation type="submission" date="2022-03" db="EMBL/GenBank/DDBJ databases">
        <authorList>
            <person name="Sayadi A."/>
        </authorList>
    </citation>
    <scope>NUCLEOTIDE SEQUENCE</scope>
</reference>
<dbReference type="SMART" id="SM00614">
    <property type="entry name" value="ZnF_BED"/>
    <property type="match status" value="3"/>
</dbReference>
<dbReference type="SMART" id="SM00355">
    <property type="entry name" value="ZnF_C2H2"/>
    <property type="match status" value="13"/>
</dbReference>
<dbReference type="AlphaFoldDB" id="A0A9P0KLF4"/>
<evidence type="ECO:0000256" key="1">
    <source>
        <dbReference type="ARBA" id="ARBA00022723"/>
    </source>
</evidence>